<gene>
    <name evidence="2" type="ORF">MCHLO_10378</name>
</gene>
<dbReference type="EMBL" id="DF848307">
    <property type="protein sequence ID" value="GAT53430.1"/>
    <property type="molecule type" value="Genomic_DNA"/>
</dbReference>
<organism evidence="2 3">
    <name type="scientific">Mycena chlorophos</name>
    <name type="common">Agaric fungus</name>
    <name type="synonym">Agaricus chlorophos</name>
    <dbReference type="NCBI Taxonomy" id="658473"/>
    <lineage>
        <taxon>Eukaryota</taxon>
        <taxon>Fungi</taxon>
        <taxon>Dikarya</taxon>
        <taxon>Basidiomycota</taxon>
        <taxon>Agaricomycotina</taxon>
        <taxon>Agaricomycetes</taxon>
        <taxon>Agaricomycetidae</taxon>
        <taxon>Agaricales</taxon>
        <taxon>Marasmiineae</taxon>
        <taxon>Mycenaceae</taxon>
        <taxon>Mycena</taxon>
    </lineage>
</organism>
<protein>
    <submittedName>
        <fullName evidence="2">Uncharacterized protein</fullName>
    </submittedName>
</protein>
<name>A0ABQ0LQR9_MYCCL</name>
<feature type="region of interest" description="Disordered" evidence="1">
    <location>
        <begin position="94"/>
        <end position="137"/>
    </location>
</feature>
<feature type="compositionally biased region" description="Low complexity" evidence="1">
    <location>
        <begin position="94"/>
        <end position="108"/>
    </location>
</feature>
<sequence>MAQSLRNLFSVSQPHSTGLHSGSSTFRTGAYPATATRAAFAFASAVLPQRELAGEGALQAEFVHHASCTYKHKRTATNKSTSRHLVPFHFAGSATPSYSSPASASSQTPAPPTRAPPSHASAHRTSSFGADGVPRAL</sequence>
<reference evidence="2" key="1">
    <citation type="submission" date="2014-09" db="EMBL/GenBank/DDBJ databases">
        <title>Genome sequence of the luminous mushroom Mycena chlorophos for searching fungal bioluminescence genes.</title>
        <authorList>
            <person name="Tanaka Y."/>
            <person name="Kasuga D."/>
            <person name="Oba Y."/>
            <person name="Hase S."/>
            <person name="Sato K."/>
            <person name="Oba Y."/>
            <person name="Sakakibara Y."/>
        </authorList>
    </citation>
    <scope>NUCLEOTIDE SEQUENCE</scope>
</reference>
<keyword evidence="3" id="KW-1185">Reference proteome</keyword>
<dbReference type="Proteomes" id="UP000815677">
    <property type="component" value="Unassembled WGS sequence"/>
</dbReference>
<evidence type="ECO:0000313" key="3">
    <source>
        <dbReference type="Proteomes" id="UP000815677"/>
    </source>
</evidence>
<accession>A0ABQ0LQR9</accession>
<proteinExistence type="predicted"/>
<evidence type="ECO:0000313" key="2">
    <source>
        <dbReference type="EMBL" id="GAT53430.1"/>
    </source>
</evidence>
<evidence type="ECO:0000256" key="1">
    <source>
        <dbReference type="SAM" id="MobiDB-lite"/>
    </source>
</evidence>